<dbReference type="GO" id="GO:0009986">
    <property type="term" value="C:cell surface"/>
    <property type="evidence" value="ECO:0007669"/>
    <property type="project" value="TreeGrafter"/>
</dbReference>
<dbReference type="InterPro" id="IPR013106">
    <property type="entry name" value="Ig_V-set"/>
</dbReference>
<organism evidence="6 7">
    <name type="scientific">Cricetulus griseus</name>
    <name type="common">Chinese hamster</name>
    <name type="synonym">Cricetulus barabensis griseus</name>
    <dbReference type="NCBI Taxonomy" id="10029"/>
    <lineage>
        <taxon>Eukaryota</taxon>
        <taxon>Metazoa</taxon>
        <taxon>Chordata</taxon>
        <taxon>Craniata</taxon>
        <taxon>Vertebrata</taxon>
        <taxon>Euteleostomi</taxon>
        <taxon>Mammalia</taxon>
        <taxon>Eutheria</taxon>
        <taxon>Euarchontoglires</taxon>
        <taxon>Glires</taxon>
        <taxon>Rodentia</taxon>
        <taxon>Myomorpha</taxon>
        <taxon>Muroidea</taxon>
        <taxon>Cricetidae</taxon>
        <taxon>Cricetinae</taxon>
        <taxon>Cricetulus</taxon>
    </lineage>
</organism>
<dbReference type="EMBL" id="KE687457">
    <property type="protein sequence ID" value="ERE59411.1"/>
    <property type="molecule type" value="Genomic_DNA"/>
</dbReference>
<dbReference type="InterPro" id="IPR013783">
    <property type="entry name" value="Ig-like_fold"/>
</dbReference>
<reference evidence="7" key="1">
    <citation type="journal article" date="2013" name="Nat. Biotechnol.">
        <title>Chinese hamster genome sequenced from sorted chromosomes.</title>
        <authorList>
            <person name="Brinkrolf K."/>
            <person name="Rupp O."/>
            <person name="Laux H."/>
            <person name="Kollin F."/>
            <person name="Ernst W."/>
            <person name="Linke B."/>
            <person name="Kofler R."/>
            <person name="Romand S."/>
            <person name="Hesse F."/>
            <person name="Budach W.E."/>
            <person name="Galosy S."/>
            <person name="Muller D."/>
            <person name="Noll T."/>
            <person name="Wienberg J."/>
            <person name="Jostock T."/>
            <person name="Leonard M."/>
            <person name="Grillari J."/>
            <person name="Tauch A."/>
            <person name="Goesmann A."/>
            <person name="Helk B."/>
            <person name="Mott J.E."/>
            <person name="Puhler A."/>
            <person name="Borth N."/>
        </authorList>
    </citation>
    <scope>NUCLEOTIDE SEQUENCE [LARGE SCALE GENOMIC DNA]</scope>
    <source>
        <strain evidence="7">17A/GY</strain>
    </source>
</reference>
<evidence type="ECO:0000256" key="4">
    <source>
        <dbReference type="ARBA" id="ARBA00038222"/>
    </source>
</evidence>
<dbReference type="AlphaFoldDB" id="A0A061HU30"/>
<dbReference type="Pfam" id="PF07686">
    <property type="entry name" value="V-set"/>
    <property type="match status" value="2"/>
</dbReference>
<evidence type="ECO:0000256" key="2">
    <source>
        <dbReference type="ARBA" id="ARBA00023180"/>
    </source>
</evidence>
<dbReference type="SUPFAM" id="SSF48726">
    <property type="entry name" value="Immunoglobulin"/>
    <property type="match status" value="2"/>
</dbReference>
<dbReference type="Gene3D" id="2.60.40.10">
    <property type="entry name" value="Immunoglobulins"/>
    <property type="match status" value="2"/>
</dbReference>
<name>A0A061HU30_CRIGR</name>
<evidence type="ECO:0000313" key="6">
    <source>
        <dbReference type="EMBL" id="ERE59411.1"/>
    </source>
</evidence>
<dbReference type="InterPro" id="IPR003599">
    <property type="entry name" value="Ig_sub"/>
</dbReference>
<proteinExistence type="inferred from homology"/>
<dbReference type="Proteomes" id="UP000030759">
    <property type="component" value="Unassembled WGS sequence"/>
</dbReference>
<protein>
    <submittedName>
        <fullName evidence="6">Carcinoembryonic antigen-related cell adhesion molecule 3-like protein</fullName>
    </submittedName>
</protein>
<dbReference type="GO" id="GO:0007165">
    <property type="term" value="P:signal transduction"/>
    <property type="evidence" value="ECO:0007669"/>
    <property type="project" value="TreeGrafter"/>
</dbReference>
<evidence type="ECO:0000313" key="7">
    <source>
        <dbReference type="Proteomes" id="UP000030759"/>
    </source>
</evidence>
<dbReference type="SMART" id="SM00409">
    <property type="entry name" value="IG"/>
    <property type="match status" value="1"/>
</dbReference>
<dbReference type="InterPro" id="IPR036179">
    <property type="entry name" value="Ig-like_dom_sf"/>
</dbReference>
<dbReference type="GO" id="GO:0005886">
    <property type="term" value="C:plasma membrane"/>
    <property type="evidence" value="ECO:0007669"/>
    <property type="project" value="TreeGrafter"/>
</dbReference>
<keyword evidence="1" id="KW-0732">Signal</keyword>
<evidence type="ECO:0000256" key="1">
    <source>
        <dbReference type="ARBA" id="ARBA00022729"/>
    </source>
</evidence>
<sequence length="215" mass="24298">MWNTTDRKPTVWGPAYSGRETLHSDGSLLIRRVTQKDRGLYTLRILRTDTGSEEATAQLQVDTFLSLYCKSLTSSQLMIQPVPPRYAAEGESVLLQVHNLPEDLQAFSWYKSEYKSPDNKIVEYTRVLNSISWGPAHRKGMVYDNGSLILQNVTQKDAGIYTLEVLNKYFNFEKAYVEFHVKNLGFQYPGALGSIILQMLADLLLNGTASVENVP</sequence>
<keyword evidence="3" id="KW-0393">Immunoglobulin domain</keyword>
<feature type="domain" description="Immunoglobulin" evidence="5">
    <location>
        <begin position="82"/>
        <end position="182"/>
    </location>
</feature>
<dbReference type="GO" id="GO:0002682">
    <property type="term" value="P:regulation of immune system process"/>
    <property type="evidence" value="ECO:0007669"/>
    <property type="project" value="TreeGrafter"/>
</dbReference>
<dbReference type="InterPro" id="IPR050831">
    <property type="entry name" value="CEA_cell_adhesion"/>
</dbReference>
<dbReference type="PANTHER" id="PTHR44427:SF1">
    <property type="entry name" value="CARCINOEMBRYONIC ANTIGEN-RELATED CELL ADHESION MOLECULE 1"/>
    <property type="match status" value="1"/>
</dbReference>
<comment type="similarity">
    <text evidence="4">Belongs to the immunoglobulin superfamily. CEA family.</text>
</comment>
<dbReference type="PANTHER" id="PTHR44427">
    <property type="entry name" value="CARCINOEMBRYONIC ANTIGEN-RELATED CELL ADHESION MOLECULE 19"/>
    <property type="match status" value="1"/>
</dbReference>
<dbReference type="CDD" id="cd05774">
    <property type="entry name" value="IgV_CEACAM_D1"/>
    <property type="match status" value="1"/>
</dbReference>
<keyword evidence="2" id="KW-0325">Glycoprotein</keyword>
<accession>A0A061HU30</accession>
<gene>
    <name evidence="6" type="ORF">H671_21215</name>
</gene>
<evidence type="ECO:0000256" key="3">
    <source>
        <dbReference type="ARBA" id="ARBA00023319"/>
    </source>
</evidence>
<dbReference type="GO" id="GO:1990782">
    <property type="term" value="F:protein tyrosine kinase binding"/>
    <property type="evidence" value="ECO:0007669"/>
    <property type="project" value="TreeGrafter"/>
</dbReference>
<evidence type="ECO:0000259" key="5">
    <source>
        <dbReference type="SMART" id="SM00409"/>
    </source>
</evidence>